<organism evidence="1 2">
    <name type="scientific">Arcobacter suis CECT 7833</name>
    <dbReference type="NCBI Taxonomy" id="663365"/>
    <lineage>
        <taxon>Bacteria</taxon>
        <taxon>Pseudomonadati</taxon>
        <taxon>Campylobacterota</taxon>
        <taxon>Epsilonproteobacteria</taxon>
        <taxon>Campylobacterales</taxon>
        <taxon>Arcobacteraceae</taxon>
        <taxon>Arcobacter</taxon>
    </lineage>
</organism>
<accession>A0AAD0WQK2</accession>
<sequence length="103" mass="12424">MNILSVNTGDAKLDEAYKNIQVHICTFDKFIEFENYFNSIVKTDDKEVLLRWLLKVLFVEFKYGREQIKHDFDILLERVSPSDKELLERWLKEKLEKVRDENV</sequence>
<dbReference type="KEGG" id="asui:ASUIS_0891"/>
<evidence type="ECO:0000313" key="1">
    <source>
        <dbReference type="EMBL" id="AXX89382.1"/>
    </source>
</evidence>
<protein>
    <submittedName>
        <fullName evidence="1">Uncharacterized protein</fullName>
    </submittedName>
</protein>
<dbReference type="RefSeq" id="WP_118885937.1">
    <property type="nucleotide sequence ID" value="NZ_CP032100.1"/>
</dbReference>
<dbReference type="Proteomes" id="UP000263040">
    <property type="component" value="Chromosome"/>
</dbReference>
<dbReference type="EMBL" id="CP032100">
    <property type="protein sequence ID" value="AXX89382.1"/>
    <property type="molecule type" value="Genomic_DNA"/>
</dbReference>
<reference evidence="1 2" key="1">
    <citation type="submission" date="2018-08" db="EMBL/GenBank/DDBJ databases">
        <title>Complete genome of the Arcobacter suis type strain LMG 26152.</title>
        <authorList>
            <person name="Miller W.G."/>
            <person name="Yee E."/>
            <person name="Bono J.L."/>
        </authorList>
    </citation>
    <scope>NUCLEOTIDE SEQUENCE [LARGE SCALE GENOMIC DNA]</scope>
    <source>
        <strain evidence="1 2">CECT 7833</strain>
    </source>
</reference>
<proteinExistence type="predicted"/>
<dbReference type="AlphaFoldDB" id="A0AAD0WQK2"/>
<evidence type="ECO:0000313" key="2">
    <source>
        <dbReference type="Proteomes" id="UP000263040"/>
    </source>
</evidence>
<gene>
    <name evidence="1" type="ORF">ASUIS_0891</name>
</gene>
<keyword evidence="2" id="KW-1185">Reference proteome</keyword>
<name>A0AAD0WQK2_9BACT</name>